<accession>A0A421FVD3</accession>
<dbReference type="Gene3D" id="1.10.510.10">
    <property type="entry name" value="Transferase(Phosphotransferase) domain 1"/>
    <property type="match status" value="2"/>
</dbReference>
<dbReference type="InterPro" id="IPR051681">
    <property type="entry name" value="Ser/Thr_Kinases-Pseudokinases"/>
</dbReference>
<dbReference type="Pfam" id="PF07714">
    <property type="entry name" value="PK_Tyr_Ser-Thr"/>
    <property type="match status" value="1"/>
</dbReference>
<name>A0A421FVD3_9STRA</name>
<gene>
    <name evidence="2" type="ORF">BBJ29_005463</name>
</gene>
<dbReference type="Proteomes" id="UP000284657">
    <property type="component" value="Unassembled WGS sequence"/>
</dbReference>
<feature type="domain" description="Protein kinase" evidence="1">
    <location>
        <begin position="339"/>
        <end position="611"/>
    </location>
</feature>
<evidence type="ECO:0000313" key="2">
    <source>
        <dbReference type="EMBL" id="RLN52531.1"/>
    </source>
</evidence>
<dbReference type="Pfam" id="PF00069">
    <property type="entry name" value="Pkinase"/>
    <property type="match status" value="1"/>
</dbReference>
<evidence type="ECO:0000259" key="1">
    <source>
        <dbReference type="PROSITE" id="PS50011"/>
    </source>
</evidence>
<dbReference type="PROSITE" id="PS50011">
    <property type="entry name" value="PROTEIN_KINASE_DOM"/>
    <property type="match status" value="2"/>
</dbReference>
<sequence>MLQLSSNNVFRPVVEGACRLNIGGIAIRKTPSPAFKLKLKIQTNFDESGDCQETVQQGGLWGDEVIASKRIPRDEIQIDQLLGHDTFGAVYSGLFKCERVTVKKLLPETQENVDRVDTFLAEVKLTATIDHPHIVRFIGVAWNSVSDLCVVEEYMNTGDLRSLLDKYEETRHAMGFDREKTKIAMQVCHALAYMHSLSPPVIHCNFKSHNVLLNEQMEAKVTNFGTSPKQVYKTPAECTTATLWTAPEVIRGEMYDTNADMFSFGVVMSELDMLSPPYAQARQQIRGMGCRQLRDAEILEKVMKGSLRVNFSESGPMALAELGRACTSGNPLNRPTASEALLAHDIRGGFGEVYAGNYNGQHVAVKMLSPEIRGDINHVNKFLAEAKITAIMDHPRIVHFIGVAWDSLSDLCVVVEYMEGGDLRTLLAGYETMKHPVGIDHKKTIIALHVCHALTYLHSLSPPVIHRDLKSRNILLNHALEAKLTDFGISRERHDSTMTAGVGTSLWMAPEVMLGEKYDDKADMFSFGVVLSELDTHALPYAQSTERNRDSNERRLPDAIILQQVALGRLHVGFSDASPASIVELGTACVSVDPTLRPTAAEALYKLQVVLTQELA</sequence>
<dbReference type="InterPro" id="IPR008271">
    <property type="entry name" value="Ser/Thr_kinase_AS"/>
</dbReference>
<dbReference type="PANTHER" id="PTHR44329:SF214">
    <property type="entry name" value="PROTEIN KINASE DOMAIN-CONTAINING PROTEIN"/>
    <property type="match status" value="1"/>
</dbReference>
<dbReference type="InterPro" id="IPR000719">
    <property type="entry name" value="Prot_kinase_dom"/>
</dbReference>
<protein>
    <recommendedName>
        <fullName evidence="1">Protein kinase domain-containing protein</fullName>
    </recommendedName>
</protein>
<reference evidence="2 3" key="1">
    <citation type="submission" date="2018-07" db="EMBL/GenBank/DDBJ databases">
        <title>Genome sequencing of oomycete isolates from Chile give support for New Zealand origin for Phytophthora kernoviae and make available the first Nothophytophthora sp. genome.</title>
        <authorList>
            <person name="Studholme D.J."/>
            <person name="Sanfuentes E."/>
            <person name="Panda P."/>
            <person name="Hill R."/>
            <person name="Sambles C."/>
            <person name="Grant M."/>
            <person name="Williams N.M."/>
            <person name="Mcdougal R.L."/>
        </authorList>
    </citation>
    <scope>NUCLEOTIDE SEQUENCE [LARGE SCALE GENOMIC DNA]</scope>
    <source>
        <strain evidence="2">Chile7</strain>
    </source>
</reference>
<evidence type="ECO:0000313" key="3">
    <source>
        <dbReference type="Proteomes" id="UP000284657"/>
    </source>
</evidence>
<dbReference type="GO" id="GO:0005524">
    <property type="term" value="F:ATP binding"/>
    <property type="evidence" value="ECO:0007669"/>
    <property type="project" value="InterPro"/>
</dbReference>
<feature type="domain" description="Protein kinase" evidence="1">
    <location>
        <begin position="76"/>
        <end position="347"/>
    </location>
</feature>
<dbReference type="InterPro" id="IPR011009">
    <property type="entry name" value="Kinase-like_dom_sf"/>
</dbReference>
<organism evidence="2 3">
    <name type="scientific">Phytophthora kernoviae</name>
    <dbReference type="NCBI Taxonomy" id="325452"/>
    <lineage>
        <taxon>Eukaryota</taxon>
        <taxon>Sar</taxon>
        <taxon>Stramenopiles</taxon>
        <taxon>Oomycota</taxon>
        <taxon>Peronosporomycetes</taxon>
        <taxon>Peronosporales</taxon>
        <taxon>Peronosporaceae</taxon>
        <taxon>Phytophthora</taxon>
    </lineage>
</organism>
<dbReference type="InterPro" id="IPR001245">
    <property type="entry name" value="Ser-Thr/Tyr_kinase_cat_dom"/>
</dbReference>
<dbReference type="SMART" id="SM00220">
    <property type="entry name" value="S_TKc"/>
    <property type="match status" value="2"/>
</dbReference>
<comment type="caution">
    <text evidence="2">The sequence shown here is derived from an EMBL/GenBank/DDBJ whole genome shotgun (WGS) entry which is preliminary data.</text>
</comment>
<dbReference type="AlphaFoldDB" id="A0A421FVD3"/>
<dbReference type="GO" id="GO:0004674">
    <property type="term" value="F:protein serine/threonine kinase activity"/>
    <property type="evidence" value="ECO:0007669"/>
    <property type="project" value="TreeGrafter"/>
</dbReference>
<dbReference type="EMBL" id="MBAD02001677">
    <property type="protein sequence ID" value="RLN52531.1"/>
    <property type="molecule type" value="Genomic_DNA"/>
</dbReference>
<dbReference type="PANTHER" id="PTHR44329">
    <property type="entry name" value="SERINE/THREONINE-PROTEIN KINASE TNNI3K-RELATED"/>
    <property type="match status" value="1"/>
</dbReference>
<dbReference type="Gene3D" id="3.30.200.20">
    <property type="entry name" value="Phosphorylase Kinase, domain 1"/>
    <property type="match status" value="2"/>
</dbReference>
<dbReference type="PROSITE" id="PS00108">
    <property type="entry name" value="PROTEIN_KINASE_ST"/>
    <property type="match status" value="1"/>
</dbReference>
<dbReference type="SUPFAM" id="SSF56112">
    <property type="entry name" value="Protein kinase-like (PK-like)"/>
    <property type="match status" value="2"/>
</dbReference>
<proteinExistence type="predicted"/>